<dbReference type="Gene3D" id="1.25.40.10">
    <property type="entry name" value="Tetratricopeptide repeat domain"/>
    <property type="match status" value="1"/>
</dbReference>
<proteinExistence type="predicted"/>
<dbReference type="GO" id="GO:0017004">
    <property type="term" value="P:cytochrome complex assembly"/>
    <property type="evidence" value="ECO:0007669"/>
    <property type="project" value="UniProtKB-KW"/>
</dbReference>
<feature type="transmembrane region" description="Helical" evidence="5">
    <location>
        <begin position="6"/>
        <end position="24"/>
    </location>
</feature>
<dbReference type="InterPro" id="IPR056413">
    <property type="entry name" value="TPR_CcmH_CycH"/>
</dbReference>
<dbReference type="SUPFAM" id="SSF48452">
    <property type="entry name" value="TPR-like"/>
    <property type="match status" value="1"/>
</dbReference>
<sequence>MTDFWVYSALLMLAGMLVVVWPVWKMRGQSKVDRTALNVALYEERVAELGNQQAAGELTAEQHDAALEEAGKLLLEDTARADEERRPLRRGGPWPLILAAGALPLVVVMLYMSWGNPAGVALLREIQDEPAPANLEGYIDRMERITEVQPENGEVWYMLGRAYLADQRPEKSAEAFANSLQRIGERAEVLAQLAQARFFANNNHLDSESVAALDRALELNPNEPTALGLLGIAAFESGEYAGAISYWKRLMAGMPPGSEGAKAIQGGIDRAQERLQASGGGEVADTDAADDRQAQVKVRIELADDVAAQFADDAVVFISARDPDGPPMPLFAQRLGKGQLPTEVTLDSGDALMPGVEMKPGQALQLSARISATSDVMQASHAAEAIDIILGEQQGQPSVLRIDRAL</sequence>
<gene>
    <name evidence="8" type="ORF">SAMN05216198_0911</name>
</gene>
<keyword evidence="5" id="KW-1133">Transmembrane helix</keyword>
<dbReference type="STRING" id="797277.SAMN05216198_0911"/>
<keyword evidence="4" id="KW-0802">TPR repeat</keyword>
<accession>A0A1H1NH40</accession>
<dbReference type="NCBIfam" id="TIGR03142">
    <property type="entry name" value="cytochro_ccmI"/>
    <property type="match status" value="1"/>
</dbReference>
<keyword evidence="5" id="KW-0472">Membrane</keyword>
<dbReference type="EMBL" id="LT629748">
    <property type="protein sequence ID" value="SDR98306.1"/>
    <property type="molecule type" value="Genomic_DNA"/>
</dbReference>
<dbReference type="Pfam" id="PF23892">
    <property type="entry name" value="Ig_CycH"/>
    <property type="match status" value="1"/>
</dbReference>
<evidence type="ECO:0000256" key="4">
    <source>
        <dbReference type="ARBA" id="ARBA00022803"/>
    </source>
</evidence>
<dbReference type="OrthoDB" id="9776053at2"/>
<dbReference type="InterPro" id="IPR051263">
    <property type="entry name" value="C-type_cytochrome_biogenesis"/>
</dbReference>
<evidence type="ECO:0000256" key="1">
    <source>
        <dbReference type="ARBA" id="ARBA00004196"/>
    </source>
</evidence>
<evidence type="ECO:0000256" key="2">
    <source>
        <dbReference type="ARBA" id="ARBA00022737"/>
    </source>
</evidence>
<keyword evidence="3" id="KW-0201">Cytochrome c-type biogenesis</keyword>
<keyword evidence="5" id="KW-0812">Transmembrane</keyword>
<name>A0A1H1NH40_9GAMM</name>
<dbReference type="PANTHER" id="PTHR47870">
    <property type="entry name" value="CYTOCHROME C-TYPE BIOGENESIS PROTEIN CCMH"/>
    <property type="match status" value="1"/>
</dbReference>
<reference evidence="9" key="1">
    <citation type="submission" date="2016-10" db="EMBL/GenBank/DDBJ databases">
        <authorList>
            <person name="Varghese N."/>
            <person name="Submissions S."/>
        </authorList>
    </citation>
    <scope>NUCLEOTIDE SEQUENCE [LARGE SCALE GENOMIC DNA]</scope>
    <source>
        <strain evidence="9">2SM5</strain>
    </source>
</reference>
<dbReference type="InterPro" id="IPR011990">
    <property type="entry name" value="TPR-like_helical_dom_sf"/>
</dbReference>
<evidence type="ECO:0000313" key="8">
    <source>
        <dbReference type="EMBL" id="SDR98306.1"/>
    </source>
</evidence>
<evidence type="ECO:0000259" key="6">
    <source>
        <dbReference type="Pfam" id="PF23892"/>
    </source>
</evidence>
<comment type="subcellular location">
    <subcellularLocation>
        <location evidence="1">Cell envelope</location>
    </subcellularLocation>
</comment>
<dbReference type="Proteomes" id="UP000243426">
    <property type="component" value="Chromosome I"/>
</dbReference>
<evidence type="ECO:0000313" key="9">
    <source>
        <dbReference type="Proteomes" id="UP000243426"/>
    </source>
</evidence>
<feature type="domain" description="Cytochrome c-type biogenesis protein H TPR" evidence="7">
    <location>
        <begin position="149"/>
        <end position="259"/>
    </location>
</feature>
<dbReference type="AlphaFoldDB" id="A0A1H1NH40"/>
<dbReference type="GO" id="GO:0005886">
    <property type="term" value="C:plasma membrane"/>
    <property type="evidence" value="ECO:0007669"/>
    <property type="project" value="TreeGrafter"/>
</dbReference>
<dbReference type="Pfam" id="PF23914">
    <property type="entry name" value="TPR_CcmH_CycH"/>
    <property type="match status" value="1"/>
</dbReference>
<dbReference type="InterPro" id="IPR056412">
    <property type="entry name" value="Ig_CycH"/>
</dbReference>
<organism evidence="8 9">
    <name type="scientific">Halopseudomonas litoralis</name>
    <dbReference type="NCBI Taxonomy" id="797277"/>
    <lineage>
        <taxon>Bacteria</taxon>
        <taxon>Pseudomonadati</taxon>
        <taxon>Pseudomonadota</taxon>
        <taxon>Gammaproteobacteria</taxon>
        <taxon>Pseudomonadales</taxon>
        <taxon>Pseudomonadaceae</taxon>
        <taxon>Halopseudomonas</taxon>
    </lineage>
</organism>
<dbReference type="GO" id="GO:0030313">
    <property type="term" value="C:cell envelope"/>
    <property type="evidence" value="ECO:0007669"/>
    <property type="project" value="UniProtKB-SubCell"/>
</dbReference>
<feature type="domain" description="Cytochrome c-type biogenesis protein H Ig-like" evidence="6">
    <location>
        <begin position="296"/>
        <end position="402"/>
    </location>
</feature>
<dbReference type="RefSeq" id="WP_090272233.1">
    <property type="nucleotide sequence ID" value="NZ_LT629748.1"/>
</dbReference>
<dbReference type="PANTHER" id="PTHR47870:SF4">
    <property type="entry name" value="CYTOCHROME C-TYPE BIOGENESIS PROTEIN CYCH"/>
    <property type="match status" value="1"/>
</dbReference>
<feature type="transmembrane region" description="Helical" evidence="5">
    <location>
        <begin position="94"/>
        <end position="114"/>
    </location>
</feature>
<evidence type="ECO:0000256" key="3">
    <source>
        <dbReference type="ARBA" id="ARBA00022748"/>
    </source>
</evidence>
<keyword evidence="9" id="KW-1185">Reference proteome</keyword>
<dbReference type="InterPro" id="IPR017560">
    <property type="entry name" value="Cyt_c_biogenesis_CcmI"/>
</dbReference>
<evidence type="ECO:0000256" key="5">
    <source>
        <dbReference type="SAM" id="Phobius"/>
    </source>
</evidence>
<keyword evidence="2" id="KW-0677">Repeat</keyword>
<evidence type="ECO:0000259" key="7">
    <source>
        <dbReference type="Pfam" id="PF23914"/>
    </source>
</evidence>
<protein>
    <submittedName>
        <fullName evidence="8">Cytochrome c-type biogenesis protein CcmH</fullName>
    </submittedName>
</protein>